<keyword evidence="1" id="KW-0812">Transmembrane</keyword>
<organism evidence="2 3">
    <name type="scientific">Helicobacter mehlei</name>
    <dbReference type="NCBI Taxonomy" id="2316080"/>
    <lineage>
        <taxon>Bacteria</taxon>
        <taxon>Pseudomonadati</taxon>
        <taxon>Campylobacterota</taxon>
        <taxon>Epsilonproteobacteria</taxon>
        <taxon>Campylobacterales</taxon>
        <taxon>Helicobacteraceae</taxon>
        <taxon>Helicobacter</taxon>
    </lineage>
</organism>
<keyword evidence="1" id="KW-1133">Transmembrane helix</keyword>
<keyword evidence="1" id="KW-0472">Membrane</keyword>
<dbReference type="NCBIfam" id="TIGR02736">
    <property type="entry name" value="cbb3_Q_epsi"/>
    <property type="match status" value="1"/>
</dbReference>
<gene>
    <name evidence="2" type="ORF">FNE76_00970</name>
</gene>
<sequence length="69" mass="8095">MDLDTLRGFAYVFFTILFTIFLYAYIVSMYVKDKKGITDYERYSQLALQDELDDVVIEPRSPLSQSKRG</sequence>
<dbReference type="Proteomes" id="UP000319322">
    <property type="component" value="Unassembled WGS sequence"/>
</dbReference>
<accession>A0A553V244</accession>
<dbReference type="InterPro" id="IPR014107">
    <property type="entry name" value="Cyt_c_oxidase_cbb3_CcoQ"/>
</dbReference>
<keyword evidence="3" id="KW-1185">Reference proteome</keyword>
<evidence type="ECO:0000313" key="3">
    <source>
        <dbReference type="Proteomes" id="UP000319322"/>
    </source>
</evidence>
<reference evidence="2" key="2">
    <citation type="submission" date="2019-07" db="EMBL/GenBank/DDBJ databases">
        <authorList>
            <person name="Papic B."/>
        </authorList>
    </citation>
    <scope>NUCLEOTIDE SEQUENCE [LARGE SCALE GENOMIC DNA]</scope>
    <source>
        <strain evidence="2">L8b</strain>
    </source>
</reference>
<dbReference type="OrthoDB" id="5334837at2"/>
<evidence type="ECO:0000256" key="1">
    <source>
        <dbReference type="SAM" id="Phobius"/>
    </source>
</evidence>
<dbReference type="RefSeq" id="WP_120947793.1">
    <property type="nucleotide sequence ID" value="NZ_QXQP01000004.1"/>
</dbReference>
<dbReference type="AlphaFoldDB" id="A0A553V244"/>
<name>A0A553V244_9HELI</name>
<dbReference type="Pfam" id="PF05545">
    <property type="entry name" value="FixQ"/>
    <property type="match status" value="1"/>
</dbReference>
<evidence type="ECO:0000313" key="2">
    <source>
        <dbReference type="EMBL" id="TSA86536.1"/>
    </source>
</evidence>
<dbReference type="EMBL" id="VKGC01000002">
    <property type="protein sequence ID" value="TSA86536.1"/>
    <property type="molecule type" value="Genomic_DNA"/>
</dbReference>
<protein>
    <submittedName>
        <fullName evidence="2">Cytochrome c oxidase, cbb3-type, CcoQ subunit</fullName>
    </submittedName>
</protein>
<feature type="transmembrane region" description="Helical" evidence="1">
    <location>
        <begin position="6"/>
        <end position="26"/>
    </location>
</feature>
<dbReference type="InterPro" id="IPR008621">
    <property type="entry name" value="Cbb3-typ_cyt_oxidase_comp"/>
</dbReference>
<reference evidence="2" key="1">
    <citation type="submission" date="2019-07" db="EMBL/GenBank/DDBJ databases">
        <title>Helicobacter labacensis sp. nov., Helicobacter mehlei sp. nov. and Helicobacter vulpis sp. nov., isolated from gastric mucosa of red fox (Vulpis vulpis).</title>
        <authorList>
            <person name="Kusar D."/>
            <person name="Gruntar I."/>
            <person name="Pate M."/>
            <person name="Zajc U."/>
            <person name="Ocepek M."/>
        </authorList>
    </citation>
    <scope>NUCLEOTIDE SEQUENCE [LARGE SCALE GENOMIC DNA]</scope>
    <source>
        <strain evidence="2">L8b</strain>
    </source>
</reference>
<comment type="caution">
    <text evidence="2">The sequence shown here is derived from an EMBL/GenBank/DDBJ whole genome shotgun (WGS) entry which is preliminary data.</text>
</comment>
<proteinExistence type="predicted"/>